<feature type="region of interest" description="Disordered" evidence="7">
    <location>
        <begin position="794"/>
        <end position="838"/>
    </location>
</feature>
<feature type="compositionally biased region" description="Acidic residues" evidence="7">
    <location>
        <begin position="82"/>
        <end position="102"/>
    </location>
</feature>
<feature type="compositionally biased region" description="Gly residues" evidence="7">
    <location>
        <begin position="913"/>
        <end position="925"/>
    </location>
</feature>
<feature type="compositionally biased region" description="Basic residues" evidence="7">
    <location>
        <begin position="115"/>
        <end position="125"/>
    </location>
</feature>
<dbReference type="AlphaFoldDB" id="A0AA38HFR9"/>
<dbReference type="PANTHER" id="PTHR31845">
    <property type="entry name" value="FINGER DOMAIN PROTEIN, PUTATIVE-RELATED"/>
    <property type="match status" value="1"/>
</dbReference>
<dbReference type="Gene3D" id="4.10.240.10">
    <property type="entry name" value="Zn(2)-C6 fungal-type DNA-binding domain"/>
    <property type="match status" value="1"/>
</dbReference>
<dbReference type="GO" id="GO:0008270">
    <property type="term" value="F:zinc ion binding"/>
    <property type="evidence" value="ECO:0007669"/>
    <property type="project" value="InterPro"/>
</dbReference>
<keyword evidence="4" id="KW-0238">DNA-binding</keyword>
<dbReference type="SMART" id="SM00906">
    <property type="entry name" value="Fungal_trans"/>
    <property type="match status" value="1"/>
</dbReference>
<dbReference type="InterPro" id="IPR007219">
    <property type="entry name" value="XnlR_reg_dom"/>
</dbReference>
<dbReference type="GO" id="GO:0006351">
    <property type="term" value="P:DNA-templated transcription"/>
    <property type="evidence" value="ECO:0007669"/>
    <property type="project" value="InterPro"/>
</dbReference>
<keyword evidence="5" id="KW-0804">Transcription</keyword>
<dbReference type="Pfam" id="PF04082">
    <property type="entry name" value="Fungal_trans"/>
    <property type="match status" value="1"/>
</dbReference>
<feature type="compositionally biased region" description="Low complexity" evidence="7">
    <location>
        <begin position="992"/>
        <end position="1009"/>
    </location>
</feature>
<dbReference type="Proteomes" id="UP001164286">
    <property type="component" value="Unassembled WGS sequence"/>
</dbReference>
<evidence type="ECO:0000256" key="1">
    <source>
        <dbReference type="ARBA" id="ARBA00004123"/>
    </source>
</evidence>
<dbReference type="InterPro" id="IPR051089">
    <property type="entry name" value="prtT"/>
</dbReference>
<feature type="compositionally biased region" description="Low complexity" evidence="7">
    <location>
        <begin position="7"/>
        <end position="20"/>
    </location>
</feature>
<evidence type="ECO:0000256" key="6">
    <source>
        <dbReference type="ARBA" id="ARBA00023242"/>
    </source>
</evidence>
<accession>A0AA38HFR9</accession>
<keyword evidence="6" id="KW-0539">Nucleus</keyword>
<dbReference type="CDD" id="cd00067">
    <property type="entry name" value="GAL4"/>
    <property type="match status" value="1"/>
</dbReference>
<protein>
    <submittedName>
        <fullName evidence="9">Fungal-specific transcription factor domain-containing protein</fullName>
    </submittedName>
</protein>
<name>A0AA38HFR9_9TREE</name>
<feature type="domain" description="Zn(2)-C6 fungal-type" evidence="8">
    <location>
        <begin position="134"/>
        <end position="169"/>
    </location>
</feature>
<organism evidence="9 10">
    <name type="scientific">Dioszegia hungarica</name>
    <dbReference type="NCBI Taxonomy" id="4972"/>
    <lineage>
        <taxon>Eukaryota</taxon>
        <taxon>Fungi</taxon>
        <taxon>Dikarya</taxon>
        <taxon>Basidiomycota</taxon>
        <taxon>Agaricomycotina</taxon>
        <taxon>Tremellomycetes</taxon>
        <taxon>Tremellales</taxon>
        <taxon>Bulleribasidiaceae</taxon>
        <taxon>Dioszegia</taxon>
    </lineage>
</organism>
<dbReference type="SUPFAM" id="SSF57701">
    <property type="entry name" value="Zn2/Cys6 DNA-binding domain"/>
    <property type="match status" value="1"/>
</dbReference>
<feature type="compositionally biased region" description="Basic and acidic residues" evidence="7">
    <location>
        <begin position="341"/>
        <end position="361"/>
    </location>
</feature>
<feature type="region of interest" description="Disordered" evidence="7">
    <location>
        <begin position="982"/>
        <end position="1009"/>
    </location>
</feature>
<evidence type="ECO:0000313" key="9">
    <source>
        <dbReference type="EMBL" id="KAI9638794.1"/>
    </source>
</evidence>
<dbReference type="GO" id="GO:0005634">
    <property type="term" value="C:nucleus"/>
    <property type="evidence" value="ECO:0007669"/>
    <property type="project" value="UniProtKB-SubCell"/>
</dbReference>
<evidence type="ECO:0000256" key="3">
    <source>
        <dbReference type="ARBA" id="ARBA00023015"/>
    </source>
</evidence>
<evidence type="ECO:0000256" key="2">
    <source>
        <dbReference type="ARBA" id="ARBA00022723"/>
    </source>
</evidence>
<evidence type="ECO:0000313" key="10">
    <source>
        <dbReference type="Proteomes" id="UP001164286"/>
    </source>
</evidence>
<dbReference type="EMBL" id="JAKWFO010000002">
    <property type="protein sequence ID" value="KAI9638794.1"/>
    <property type="molecule type" value="Genomic_DNA"/>
</dbReference>
<dbReference type="GO" id="GO:0000976">
    <property type="term" value="F:transcription cis-regulatory region binding"/>
    <property type="evidence" value="ECO:0007669"/>
    <property type="project" value="TreeGrafter"/>
</dbReference>
<proteinExistence type="predicted"/>
<sequence>MSKRTWSASNPAPPSSGNTSQTFVPPDDWSSHPYASAYQNLSTPQNPSPLHQSVHPPAFDPYAPGSSDKRAKVAGSGLDGSSDGDEAEDGEEDDEDEEDEEGQGGAGGKKDGAGGKKKGKDGKVKAKLTRGSKACIACRKIKMRCIPDATSGPGGPCKRCKSGGHECIFEESNRGKRSTRKNEALAARMAKMEAALKGIGSALSAIDQPSLNSFSTALHGTVTEPDTINLITSYTSPATIPTLAVAMNRAFIHADTFVQGYNGESSGNGAMSHMAHSQLSPRLHSLPDNVLSPLGLLAEASLQNTQGKQGRYGRSPMGMGRNGSSHLREGSVNRAMLSDVRGGEVKGDESKEGEEGKKEGEGAVSQESGLASQNYFKPVGVGVHVGPPGNRLPELLTIVTREEINDLFTLYYDNLAVHVPMLYREFHTPELVIQRSQFLCTVICAIAARHYTKKPELHTSLSSYAKRLAFEVPSRGYKSVEVVQAYLLLSLWTLGPEKTFEQDRTWMMLGMAIRMATDLNLHRKSVPCDIDTEEGRARDLEIINRERTWIHCFILDRSISAQMGKPYTVREDYIIRKTCEGQWHNQRFSLSSDKPVAGYVYLQSIMSRAIDSIYSSTTTINGLRTDADYMMIVRSAHEELRRWMVEWNTPRSEMDLPAHFEWDSRAQFYYSYHSLVLYSFGLENALERSRMDISFFLNNVYEAATRVCTIVKDAFVPSGYLRYVPDTNFVMCSYALLSLLKLLKPELRTYHDSEEAIFKLVTEMADNLEACATDPSHQPAIYSAFIREIVRKTKEARNPPPPSAHPSRPGSPGMNGTIDPALTKGSGPGVGHHDVEGMEGLDPALLDVANWGQHGDEPGHFTFIPQGGDMMILPSAAGPSESIANSPSAAYLSHFTNNLPSSAYTPHSTGNGNANGLGGGGGPSGPGAPPPTNNTSGWAEYLPTFMSSDGFDGWDGSMLLPGFGRGQITLSGGLLHSQFGSGIITPAQHTPSQSRAGSRQASRATSPAS</sequence>
<dbReference type="PROSITE" id="PS50048">
    <property type="entry name" value="ZN2_CY6_FUNGAL_2"/>
    <property type="match status" value="1"/>
</dbReference>
<evidence type="ECO:0000259" key="8">
    <source>
        <dbReference type="PROSITE" id="PS50048"/>
    </source>
</evidence>
<dbReference type="RefSeq" id="XP_052948571.1">
    <property type="nucleotide sequence ID" value="XM_053086518.1"/>
</dbReference>
<dbReference type="InterPro" id="IPR001138">
    <property type="entry name" value="Zn2Cys6_DnaBD"/>
</dbReference>
<keyword evidence="2" id="KW-0479">Metal-binding</keyword>
<dbReference type="InterPro" id="IPR036864">
    <property type="entry name" value="Zn2-C6_fun-type_DNA-bd_sf"/>
</dbReference>
<keyword evidence="10" id="KW-1185">Reference proteome</keyword>
<evidence type="ECO:0000256" key="7">
    <source>
        <dbReference type="SAM" id="MobiDB-lite"/>
    </source>
</evidence>
<feature type="region of interest" description="Disordered" evidence="7">
    <location>
        <begin position="902"/>
        <end position="940"/>
    </location>
</feature>
<dbReference type="SMART" id="SM00066">
    <property type="entry name" value="GAL4"/>
    <property type="match status" value="1"/>
</dbReference>
<comment type="subcellular location">
    <subcellularLocation>
        <location evidence="1">Nucleus</location>
    </subcellularLocation>
</comment>
<evidence type="ECO:0000256" key="4">
    <source>
        <dbReference type="ARBA" id="ARBA00023125"/>
    </source>
</evidence>
<dbReference type="CDD" id="cd12148">
    <property type="entry name" value="fungal_TF_MHR"/>
    <property type="match status" value="1"/>
</dbReference>
<feature type="region of interest" description="Disordered" evidence="7">
    <location>
        <begin position="1"/>
        <end position="125"/>
    </location>
</feature>
<dbReference type="GeneID" id="77725719"/>
<dbReference type="GO" id="GO:0000981">
    <property type="term" value="F:DNA-binding transcription factor activity, RNA polymerase II-specific"/>
    <property type="evidence" value="ECO:0007669"/>
    <property type="project" value="InterPro"/>
</dbReference>
<comment type="caution">
    <text evidence="9">The sequence shown here is derived from an EMBL/GenBank/DDBJ whole genome shotgun (WGS) entry which is preliminary data.</text>
</comment>
<gene>
    <name evidence="9" type="ORF">MKK02DRAFT_22107</name>
</gene>
<feature type="compositionally biased region" description="Polar residues" evidence="7">
    <location>
        <begin position="37"/>
        <end position="51"/>
    </location>
</feature>
<reference evidence="9" key="1">
    <citation type="journal article" date="2022" name="G3 (Bethesda)">
        <title>High quality genome of the basidiomycete yeast Dioszegia hungarica PDD-24b-2 isolated from cloud water.</title>
        <authorList>
            <person name="Jarrige D."/>
            <person name="Haridas S."/>
            <person name="Bleykasten-Grosshans C."/>
            <person name="Joly M."/>
            <person name="Nadalig T."/>
            <person name="Sancelme M."/>
            <person name="Vuilleumier S."/>
            <person name="Grigoriev I.V."/>
            <person name="Amato P."/>
            <person name="Bringel F."/>
        </authorList>
    </citation>
    <scope>NUCLEOTIDE SEQUENCE</scope>
    <source>
        <strain evidence="9">PDD-24b-2</strain>
    </source>
</reference>
<keyword evidence="3" id="KW-0805">Transcription regulation</keyword>
<evidence type="ECO:0000256" key="5">
    <source>
        <dbReference type="ARBA" id="ARBA00023163"/>
    </source>
</evidence>
<feature type="region of interest" description="Disordered" evidence="7">
    <location>
        <begin position="305"/>
        <end position="368"/>
    </location>
</feature>
<dbReference type="PANTHER" id="PTHR31845:SF19">
    <property type="entry name" value="TRANSCRIPTION FACTOR DOMAIN-CONTAINING PROTEIN"/>
    <property type="match status" value="1"/>
</dbReference>
<dbReference type="PROSITE" id="PS00463">
    <property type="entry name" value="ZN2_CY6_FUNGAL_1"/>
    <property type="match status" value="1"/>
</dbReference>